<reference evidence="1" key="1">
    <citation type="submission" date="2022-10" db="EMBL/GenBank/DDBJ databases">
        <authorList>
            <person name="Chen Y."/>
            <person name="Dougan E. K."/>
            <person name="Chan C."/>
            <person name="Rhodes N."/>
            <person name="Thang M."/>
        </authorList>
    </citation>
    <scope>NUCLEOTIDE SEQUENCE</scope>
</reference>
<proteinExistence type="predicted"/>
<protein>
    <submittedName>
        <fullName evidence="1">Uncharacterized protein</fullName>
    </submittedName>
</protein>
<name>A0A9P1BWD8_9DINO</name>
<dbReference type="Proteomes" id="UP001152797">
    <property type="component" value="Unassembled WGS sequence"/>
</dbReference>
<comment type="caution">
    <text evidence="1">The sequence shown here is derived from an EMBL/GenBank/DDBJ whole genome shotgun (WGS) entry which is preliminary data.</text>
</comment>
<evidence type="ECO:0000313" key="1">
    <source>
        <dbReference type="EMBL" id="CAI3980709.1"/>
    </source>
</evidence>
<organism evidence="1">
    <name type="scientific">Cladocopium goreaui</name>
    <dbReference type="NCBI Taxonomy" id="2562237"/>
    <lineage>
        <taxon>Eukaryota</taxon>
        <taxon>Sar</taxon>
        <taxon>Alveolata</taxon>
        <taxon>Dinophyceae</taxon>
        <taxon>Suessiales</taxon>
        <taxon>Symbiodiniaceae</taxon>
        <taxon>Cladocopium</taxon>
    </lineage>
</organism>
<accession>A0A9P1BWD8</accession>
<dbReference type="EMBL" id="CAMXCT030000579">
    <property type="protein sequence ID" value="CAL4768021.1"/>
    <property type="molecule type" value="Genomic_DNA"/>
</dbReference>
<dbReference type="EMBL" id="CAMXCT020000579">
    <property type="protein sequence ID" value="CAL1134084.1"/>
    <property type="molecule type" value="Genomic_DNA"/>
</dbReference>
<keyword evidence="3" id="KW-1185">Reference proteome</keyword>
<dbReference type="EMBL" id="CAMXCT010000579">
    <property type="protein sequence ID" value="CAI3980709.1"/>
    <property type="molecule type" value="Genomic_DNA"/>
</dbReference>
<gene>
    <name evidence="1" type="ORF">C1SCF055_LOCUS8568</name>
</gene>
<sequence length="168" mass="20324">MWPSCLRLSQQFSQTSQSQKKLLPRNDPLLLQTLPELQRQQYLSRRRMWPSCLRLSQQFSQRSQSQKKFLPRNDPLLLLTLPALKRQQYLSRRRMWPSCLRLSQQFSQRSQSQKKFLPRHFQAQRCIHVCDMDYLDLFGCMLHLPQFWCKFHNDLCIDTIAVLQDNRQ</sequence>
<reference evidence="2 3" key="2">
    <citation type="submission" date="2024-05" db="EMBL/GenBank/DDBJ databases">
        <authorList>
            <person name="Chen Y."/>
            <person name="Shah S."/>
            <person name="Dougan E. K."/>
            <person name="Thang M."/>
            <person name="Chan C."/>
        </authorList>
    </citation>
    <scope>NUCLEOTIDE SEQUENCE [LARGE SCALE GENOMIC DNA]</scope>
</reference>
<evidence type="ECO:0000313" key="3">
    <source>
        <dbReference type="Proteomes" id="UP001152797"/>
    </source>
</evidence>
<evidence type="ECO:0000313" key="2">
    <source>
        <dbReference type="EMBL" id="CAL4768021.1"/>
    </source>
</evidence>
<dbReference type="AlphaFoldDB" id="A0A9P1BWD8"/>